<reference evidence="13 14" key="1">
    <citation type="submission" date="2021-07" db="EMBL/GenBank/DDBJ databases">
        <authorList>
            <person name="Palmer J.M."/>
        </authorList>
    </citation>
    <scope>NUCLEOTIDE SEQUENCE [LARGE SCALE GENOMIC DNA]</scope>
    <source>
        <strain evidence="13 14">AT_MEX2019</strain>
        <tissue evidence="13">Muscle</tissue>
    </source>
</reference>
<keyword evidence="10" id="KW-0325">Glycoprotein</keyword>
<evidence type="ECO:0000256" key="7">
    <source>
        <dbReference type="ARBA" id="ARBA00023136"/>
    </source>
</evidence>
<comment type="subcellular location">
    <subcellularLocation>
        <location evidence="1">Membrane</location>
        <topology evidence="1">Single-pass type I membrane protein</topology>
    </subcellularLocation>
</comment>
<comment type="similarity">
    <text evidence="2">Belongs to the type I cytokine receptor family. Type 2 subfamily.</text>
</comment>
<dbReference type="PANTHER" id="PTHR48423">
    <property type="entry name" value="INTERLEUKIN-27 RECEPTOR SUBUNIT ALPHA"/>
    <property type="match status" value="1"/>
</dbReference>
<sequence length="618" mass="69828">TCDSKSNRTCKKKFKVEGGKKNWTLTAWNKLGKVEIQDAADLTKRVHMLAPHGLTVADVNARNASLTWRWRVQQYSNLNLTCQINITHTQRYMEYGVGLNATVLINLRPNWKYKVKVRCRTAQHFWKWGDWSQSVTFHTEGDVPDALDVWMKKEENQTVIVWKMPLDNQSHGDITEYEVTWAKTGDLNQLNKTRVHPSVHRYTLCADTSGEHVVTVTARNKHGSSPPSNITIPVISPNKTSMNTSWITGSNGGFNLSWFGSPKASCGYIVDWVPAVGDGPVDWQKLRPSQTSIRITSISSENLVDGLRYSLSIYACTQTSPVLLEKKEGYISQTRIQGNLFNSLKFKWNGADVEISWDPVPLKQQSAFIRGYVLYCQDKSSHSFSVTSDNPEDTSLTAKNLKISSYTFTVVARTAVGECGNTSITATLNFQTDSFIKTFFISLGAVSILLLLITVLCYRHWSCIKQKVYPQIPKPDMTDWLTSSVTNVHPYLLKDSSHHTEEYMDIPQLLYKSGEPLNNNTHQKQMALISSQTPQGYQNLHLDTSNPNIPSLSVFPNLTYNLPMLGEDRTPTSELKLQVKNEYQPQSLAEIIRQNQTDQDPISFVSEYIMTPQPPSSQ</sequence>
<feature type="domain" description="Fibronectin type-III" evidence="12">
    <location>
        <begin position="336"/>
        <end position="435"/>
    </location>
</feature>
<keyword evidence="3 11" id="KW-0812">Transmembrane</keyword>
<evidence type="ECO:0000256" key="8">
    <source>
        <dbReference type="ARBA" id="ARBA00023157"/>
    </source>
</evidence>
<evidence type="ECO:0000256" key="9">
    <source>
        <dbReference type="ARBA" id="ARBA00023170"/>
    </source>
</evidence>
<dbReference type="PROSITE" id="PS01353">
    <property type="entry name" value="HEMATOPO_REC_L_F2"/>
    <property type="match status" value="1"/>
</dbReference>
<proteinExistence type="inferred from homology"/>
<gene>
    <name evidence="13" type="ORF">ATANTOWER_030198</name>
</gene>
<dbReference type="SMART" id="SM00060">
    <property type="entry name" value="FN3"/>
    <property type="match status" value="4"/>
</dbReference>
<evidence type="ECO:0000256" key="6">
    <source>
        <dbReference type="ARBA" id="ARBA00022989"/>
    </source>
</evidence>
<dbReference type="EMBL" id="JAHUTI010040142">
    <property type="protein sequence ID" value="MED6245041.1"/>
    <property type="molecule type" value="Genomic_DNA"/>
</dbReference>
<evidence type="ECO:0000256" key="2">
    <source>
        <dbReference type="ARBA" id="ARBA00008921"/>
    </source>
</evidence>
<dbReference type="PROSITE" id="PS50853">
    <property type="entry name" value="FN3"/>
    <property type="match status" value="3"/>
</dbReference>
<accession>A0ABU7B4W9</accession>
<keyword evidence="4" id="KW-0732">Signal</keyword>
<keyword evidence="8" id="KW-1015">Disulfide bond</keyword>
<organism evidence="13 14">
    <name type="scientific">Ataeniobius toweri</name>
    <dbReference type="NCBI Taxonomy" id="208326"/>
    <lineage>
        <taxon>Eukaryota</taxon>
        <taxon>Metazoa</taxon>
        <taxon>Chordata</taxon>
        <taxon>Craniata</taxon>
        <taxon>Vertebrata</taxon>
        <taxon>Euteleostomi</taxon>
        <taxon>Actinopterygii</taxon>
        <taxon>Neopterygii</taxon>
        <taxon>Teleostei</taxon>
        <taxon>Neoteleostei</taxon>
        <taxon>Acanthomorphata</taxon>
        <taxon>Ovalentaria</taxon>
        <taxon>Atherinomorphae</taxon>
        <taxon>Cyprinodontiformes</taxon>
        <taxon>Goodeidae</taxon>
        <taxon>Ataeniobius</taxon>
    </lineage>
</organism>
<dbReference type="SUPFAM" id="SSF49265">
    <property type="entry name" value="Fibronectin type III"/>
    <property type="match status" value="2"/>
</dbReference>
<dbReference type="InterPro" id="IPR003961">
    <property type="entry name" value="FN3_dom"/>
</dbReference>
<keyword evidence="6 11" id="KW-1133">Transmembrane helix</keyword>
<feature type="transmembrane region" description="Helical" evidence="11">
    <location>
        <begin position="439"/>
        <end position="458"/>
    </location>
</feature>
<evidence type="ECO:0000313" key="14">
    <source>
        <dbReference type="Proteomes" id="UP001345963"/>
    </source>
</evidence>
<keyword evidence="14" id="KW-1185">Reference proteome</keyword>
<evidence type="ECO:0000256" key="10">
    <source>
        <dbReference type="ARBA" id="ARBA00023180"/>
    </source>
</evidence>
<evidence type="ECO:0000256" key="11">
    <source>
        <dbReference type="SAM" id="Phobius"/>
    </source>
</evidence>
<dbReference type="PANTHER" id="PTHR48423:SF1">
    <property type="entry name" value="INTERLEUKIN-27 RECEPTOR SUBUNIT ALPHA"/>
    <property type="match status" value="1"/>
</dbReference>
<dbReference type="InterPro" id="IPR003529">
    <property type="entry name" value="Hematopoietin_rcpt_Gp130_CS"/>
</dbReference>
<keyword evidence="9" id="KW-0675">Receptor</keyword>
<evidence type="ECO:0000256" key="1">
    <source>
        <dbReference type="ARBA" id="ARBA00004479"/>
    </source>
</evidence>
<protein>
    <recommendedName>
        <fullName evidence="12">Fibronectin type-III domain-containing protein</fullName>
    </recommendedName>
</protein>
<dbReference type="InterPro" id="IPR052672">
    <property type="entry name" value="Type1_Cytokine_Rcpt_Type2"/>
</dbReference>
<dbReference type="Proteomes" id="UP001345963">
    <property type="component" value="Unassembled WGS sequence"/>
</dbReference>
<dbReference type="CDD" id="cd00063">
    <property type="entry name" value="FN3"/>
    <property type="match status" value="3"/>
</dbReference>
<keyword evidence="5" id="KW-0677">Repeat</keyword>
<dbReference type="InterPro" id="IPR013783">
    <property type="entry name" value="Ig-like_fold"/>
</dbReference>
<evidence type="ECO:0000313" key="13">
    <source>
        <dbReference type="EMBL" id="MED6245041.1"/>
    </source>
</evidence>
<dbReference type="InterPro" id="IPR036116">
    <property type="entry name" value="FN3_sf"/>
</dbReference>
<feature type="non-terminal residue" evidence="13">
    <location>
        <position position="1"/>
    </location>
</feature>
<keyword evidence="7 11" id="KW-0472">Membrane</keyword>
<dbReference type="Pfam" id="PF00041">
    <property type="entry name" value="fn3"/>
    <property type="match status" value="1"/>
</dbReference>
<feature type="domain" description="Fibronectin type-III" evidence="12">
    <location>
        <begin position="50"/>
        <end position="142"/>
    </location>
</feature>
<dbReference type="Gene3D" id="2.60.40.10">
    <property type="entry name" value="Immunoglobulins"/>
    <property type="match status" value="4"/>
</dbReference>
<feature type="domain" description="Fibronectin type-III" evidence="12">
    <location>
        <begin position="143"/>
        <end position="239"/>
    </location>
</feature>
<comment type="caution">
    <text evidence="13">The sequence shown here is derived from an EMBL/GenBank/DDBJ whole genome shotgun (WGS) entry which is preliminary data.</text>
</comment>
<evidence type="ECO:0000256" key="3">
    <source>
        <dbReference type="ARBA" id="ARBA00022692"/>
    </source>
</evidence>
<evidence type="ECO:0000259" key="12">
    <source>
        <dbReference type="PROSITE" id="PS50853"/>
    </source>
</evidence>
<name>A0ABU7B4W9_9TELE</name>
<evidence type="ECO:0000256" key="5">
    <source>
        <dbReference type="ARBA" id="ARBA00022737"/>
    </source>
</evidence>
<evidence type="ECO:0000256" key="4">
    <source>
        <dbReference type="ARBA" id="ARBA00022729"/>
    </source>
</evidence>